<dbReference type="AlphaFoldDB" id="A0AA38T201"/>
<protein>
    <submittedName>
        <fullName evidence="3">Uncharacterized protein</fullName>
    </submittedName>
</protein>
<feature type="compositionally biased region" description="Low complexity" evidence="1">
    <location>
        <begin position="13"/>
        <end position="22"/>
    </location>
</feature>
<evidence type="ECO:0000256" key="1">
    <source>
        <dbReference type="SAM" id="MobiDB-lite"/>
    </source>
</evidence>
<feature type="transmembrane region" description="Helical" evidence="2">
    <location>
        <begin position="101"/>
        <end position="120"/>
    </location>
</feature>
<keyword evidence="2" id="KW-0812">Transmembrane</keyword>
<evidence type="ECO:0000313" key="3">
    <source>
        <dbReference type="EMBL" id="KAJ9552099.1"/>
    </source>
</evidence>
<feature type="region of interest" description="Disordered" evidence="1">
    <location>
        <begin position="1"/>
        <end position="39"/>
    </location>
</feature>
<evidence type="ECO:0000313" key="4">
    <source>
        <dbReference type="Proteomes" id="UP001172457"/>
    </source>
</evidence>
<accession>A0AA38T201</accession>
<comment type="caution">
    <text evidence="3">The sequence shown here is derived from an EMBL/GenBank/DDBJ whole genome shotgun (WGS) entry which is preliminary data.</text>
</comment>
<sequence length="181" mass="20202">MLQYPIGPYSICSDPNPSNTSPSDEKPSESPPLHDPSLTQTQPLVPAPIHLTHPMRTHSKDVSLLPCFCLKTSKVSNEPLSAHNGSKLWVMKYALFMTTRLRSWFHVLTIPVLLVQNGYFKLSTPLTGPLIVSKYVLSLKGLHNFLALIILIRLVRLSKHQRFASSYLLVCSGIGLSINWT</sequence>
<keyword evidence="2" id="KW-1133">Transmembrane helix</keyword>
<evidence type="ECO:0000256" key="2">
    <source>
        <dbReference type="SAM" id="Phobius"/>
    </source>
</evidence>
<organism evidence="3 4">
    <name type="scientific">Centaurea solstitialis</name>
    <name type="common">yellow star-thistle</name>
    <dbReference type="NCBI Taxonomy" id="347529"/>
    <lineage>
        <taxon>Eukaryota</taxon>
        <taxon>Viridiplantae</taxon>
        <taxon>Streptophyta</taxon>
        <taxon>Embryophyta</taxon>
        <taxon>Tracheophyta</taxon>
        <taxon>Spermatophyta</taxon>
        <taxon>Magnoliopsida</taxon>
        <taxon>eudicotyledons</taxon>
        <taxon>Gunneridae</taxon>
        <taxon>Pentapetalae</taxon>
        <taxon>asterids</taxon>
        <taxon>campanulids</taxon>
        <taxon>Asterales</taxon>
        <taxon>Asteraceae</taxon>
        <taxon>Carduoideae</taxon>
        <taxon>Cardueae</taxon>
        <taxon>Centaureinae</taxon>
        <taxon>Centaurea</taxon>
    </lineage>
</organism>
<keyword evidence="2" id="KW-0472">Membrane</keyword>
<feature type="transmembrane region" description="Helical" evidence="2">
    <location>
        <begin position="132"/>
        <end position="152"/>
    </location>
</feature>
<keyword evidence="4" id="KW-1185">Reference proteome</keyword>
<dbReference type="Proteomes" id="UP001172457">
    <property type="component" value="Chromosome 4"/>
</dbReference>
<dbReference type="EMBL" id="JARYMX010000004">
    <property type="protein sequence ID" value="KAJ9552099.1"/>
    <property type="molecule type" value="Genomic_DNA"/>
</dbReference>
<reference evidence="3" key="1">
    <citation type="submission" date="2023-03" db="EMBL/GenBank/DDBJ databases">
        <title>Chromosome-scale reference genome and RAD-based genetic map of yellow starthistle (Centaurea solstitialis) reveal putative structural variation and QTLs associated with invader traits.</title>
        <authorList>
            <person name="Reatini B."/>
            <person name="Cang F.A."/>
            <person name="Jiang Q."/>
            <person name="Mckibben M.T.W."/>
            <person name="Barker M.S."/>
            <person name="Rieseberg L.H."/>
            <person name="Dlugosch K.M."/>
        </authorList>
    </citation>
    <scope>NUCLEOTIDE SEQUENCE</scope>
    <source>
        <strain evidence="3">CAN-66</strain>
        <tissue evidence="3">Leaf</tissue>
    </source>
</reference>
<proteinExistence type="predicted"/>
<gene>
    <name evidence="3" type="ORF">OSB04_016144</name>
</gene>
<name>A0AA38T201_9ASTR</name>